<sequence length="280" mass="30959">MPRLVTPCKANANLLKYDGYGSFVTSLRENLNTGREVLQFACVSAQDFEAISSDNHRPLMSAKLSYDFLTGVLTVKMPGFAHETLTGLFKAMVDKKLIMMDVFDETTPRASPLTVMGNLAKEPDACWAPYSTDDLTVVLEVRASESTARLAVDARGWLETPGSTVTTCITINLSRENNIIIEVWRLGTRVYAVSSRSSPSPAVRVQHVEILNGEAGSTIRGWKTDRSTNTIPTDKIQLDFNTFVGRPAATDLECDIVIDNNLLTAFACRFWDLQSRRLQG</sequence>
<evidence type="ECO:0000313" key="2">
    <source>
        <dbReference type="Proteomes" id="UP000234585"/>
    </source>
</evidence>
<dbReference type="EMBL" id="KZ559117">
    <property type="protein sequence ID" value="PLB42578.1"/>
    <property type="molecule type" value="Genomic_DNA"/>
</dbReference>
<name>A0A2I2FPL8_ASPCN</name>
<dbReference type="RefSeq" id="XP_024676590.1">
    <property type="nucleotide sequence ID" value="XM_024815674.1"/>
</dbReference>
<dbReference type="AlphaFoldDB" id="A0A2I2FPL8"/>
<gene>
    <name evidence="1" type="ORF">BDW47DRAFT_121678</name>
</gene>
<evidence type="ECO:0000313" key="1">
    <source>
        <dbReference type="EMBL" id="PLB42578.1"/>
    </source>
</evidence>
<organism evidence="1 2">
    <name type="scientific">Aspergillus candidus</name>
    <dbReference type="NCBI Taxonomy" id="41067"/>
    <lineage>
        <taxon>Eukaryota</taxon>
        <taxon>Fungi</taxon>
        <taxon>Dikarya</taxon>
        <taxon>Ascomycota</taxon>
        <taxon>Pezizomycotina</taxon>
        <taxon>Eurotiomycetes</taxon>
        <taxon>Eurotiomycetidae</taxon>
        <taxon>Eurotiales</taxon>
        <taxon>Aspergillaceae</taxon>
        <taxon>Aspergillus</taxon>
        <taxon>Aspergillus subgen. Circumdati</taxon>
    </lineage>
</organism>
<reference evidence="1 2" key="1">
    <citation type="submission" date="2017-12" db="EMBL/GenBank/DDBJ databases">
        <authorList>
            <consortium name="DOE Joint Genome Institute"/>
            <person name="Haridas S."/>
            <person name="Kjaerbolling I."/>
            <person name="Vesth T.C."/>
            <person name="Frisvad J.C."/>
            <person name="Nybo J.L."/>
            <person name="Theobald S."/>
            <person name="Kuo A."/>
            <person name="Bowyer P."/>
            <person name="Matsuda Y."/>
            <person name="Mondo S."/>
            <person name="Lyhne E.K."/>
            <person name="Kogle M.E."/>
            <person name="Clum A."/>
            <person name="Lipzen A."/>
            <person name="Salamov A."/>
            <person name="Ngan C.Y."/>
            <person name="Daum C."/>
            <person name="Chiniquy J."/>
            <person name="Barry K."/>
            <person name="LaButti K."/>
            <person name="Simmons B.A."/>
            <person name="Magnuson J.K."/>
            <person name="Mortensen U.H."/>
            <person name="Larsen T.O."/>
            <person name="Grigoriev I.V."/>
            <person name="Baker S.E."/>
            <person name="Andersen M.R."/>
            <person name="Nordberg H.P."/>
            <person name="Cantor M.N."/>
            <person name="Hua S.X."/>
        </authorList>
    </citation>
    <scope>NUCLEOTIDE SEQUENCE [LARGE SCALE GENOMIC DNA]</scope>
    <source>
        <strain evidence="1 2">CBS 102.13</strain>
    </source>
</reference>
<dbReference type="Proteomes" id="UP000234585">
    <property type="component" value="Unassembled WGS sequence"/>
</dbReference>
<accession>A0A2I2FPL8</accession>
<keyword evidence="2" id="KW-1185">Reference proteome</keyword>
<dbReference type="GeneID" id="36522834"/>
<dbReference type="OrthoDB" id="76567at2759"/>
<protein>
    <submittedName>
        <fullName evidence="1">Uncharacterized protein</fullName>
    </submittedName>
</protein>
<proteinExistence type="predicted"/>